<evidence type="ECO:0000256" key="16">
    <source>
        <dbReference type="SAM" id="MobiDB-lite"/>
    </source>
</evidence>
<feature type="region of interest" description="Disordered" evidence="16">
    <location>
        <begin position="1313"/>
        <end position="1339"/>
    </location>
</feature>
<dbReference type="GO" id="GO:0046872">
    <property type="term" value="F:metal ion binding"/>
    <property type="evidence" value="ECO:0007669"/>
    <property type="project" value="UniProtKB-KW"/>
</dbReference>
<feature type="compositionally biased region" description="Polar residues" evidence="16">
    <location>
        <begin position="1328"/>
        <end position="1339"/>
    </location>
</feature>
<keyword evidence="8" id="KW-0378">Hydrolase</keyword>
<evidence type="ECO:0000256" key="8">
    <source>
        <dbReference type="ARBA" id="ARBA00022801"/>
    </source>
</evidence>
<evidence type="ECO:0000256" key="13">
    <source>
        <dbReference type="ARBA" id="ARBA00023125"/>
    </source>
</evidence>
<dbReference type="Gene3D" id="1.10.340.70">
    <property type="match status" value="1"/>
</dbReference>
<dbReference type="Gene3D" id="3.30.70.270">
    <property type="match status" value="2"/>
</dbReference>
<evidence type="ECO:0000256" key="12">
    <source>
        <dbReference type="ARBA" id="ARBA00022932"/>
    </source>
</evidence>
<dbReference type="InterPro" id="IPR056924">
    <property type="entry name" value="SH3_Tf2-1"/>
</dbReference>
<dbReference type="SUPFAM" id="SSF56672">
    <property type="entry name" value="DNA/RNA polymerases"/>
    <property type="match status" value="1"/>
</dbReference>
<dbReference type="SUPFAM" id="SSF50630">
    <property type="entry name" value="Acid proteases"/>
    <property type="match status" value="1"/>
</dbReference>
<dbReference type="InterPro" id="IPR050951">
    <property type="entry name" value="Retrovirus_Pol_polyprotein"/>
</dbReference>
<dbReference type="GO" id="GO:0003887">
    <property type="term" value="F:DNA-directed DNA polymerase activity"/>
    <property type="evidence" value="ECO:0007669"/>
    <property type="project" value="UniProtKB-KW"/>
</dbReference>
<evidence type="ECO:0000256" key="5">
    <source>
        <dbReference type="ARBA" id="ARBA00022723"/>
    </source>
</evidence>
<organism evidence="18 19">
    <name type="scientific">Paspalum notatum var. saurae</name>
    <dbReference type="NCBI Taxonomy" id="547442"/>
    <lineage>
        <taxon>Eukaryota</taxon>
        <taxon>Viridiplantae</taxon>
        <taxon>Streptophyta</taxon>
        <taxon>Embryophyta</taxon>
        <taxon>Tracheophyta</taxon>
        <taxon>Spermatophyta</taxon>
        <taxon>Magnoliopsida</taxon>
        <taxon>Liliopsida</taxon>
        <taxon>Poales</taxon>
        <taxon>Poaceae</taxon>
        <taxon>PACMAD clade</taxon>
        <taxon>Panicoideae</taxon>
        <taxon>Andropogonodae</taxon>
        <taxon>Paspaleae</taxon>
        <taxon>Paspalinae</taxon>
        <taxon>Paspalum</taxon>
    </lineage>
</organism>
<dbReference type="SUPFAM" id="SSF54160">
    <property type="entry name" value="Chromo domain-like"/>
    <property type="match status" value="1"/>
</dbReference>
<dbReference type="Pfam" id="PF00078">
    <property type="entry name" value="RVT_1"/>
    <property type="match status" value="1"/>
</dbReference>
<keyword evidence="15" id="KW-0511">Multifunctional enzyme</keyword>
<evidence type="ECO:0000256" key="15">
    <source>
        <dbReference type="ARBA" id="ARBA00023268"/>
    </source>
</evidence>
<dbReference type="Proteomes" id="UP001341281">
    <property type="component" value="Chromosome 08"/>
</dbReference>
<dbReference type="GO" id="GO:0003677">
    <property type="term" value="F:DNA binding"/>
    <property type="evidence" value="ECO:0007669"/>
    <property type="project" value="UniProtKB-KW"/>
</dbReference>
<dbReference type="InterPro" id="IPR021109">
    <property type="entry name" value="Peptidase_aspartic_dom_sf"/>
</dbReference>
<dbReference type="Gene3D" id="2.40.70.10">
    <property type="entry name" value="Acid Proteases"/>
    <property type="match status" value="1"/>
</dbReference>
<dbReference type="InterPro" id="IPR043502">
    <property type="entry name" value="DNA/RNA_pol_sf"/>
</dbReference>
<dbReference type="CDD" id="cd00303">
    <property type="entry name" value="retropepsin_like"/>
    <property type="match status" value="1"/>
</dbReference>
<evidence type="ECO:0000256" key="11">
    <source>
        <dbReference type="ARBA" id="ARBA00022918"/>
    </source>
</evidence>
<dbReference type="GO" id="GO:0015074">
    <property type="term" value="P:DNA integration"/>
    <property type="evidence" value="ECO:0007669"/>
    <property type="project" value="UniProtKB-KW"/>
</dbReference>
<evidence type="ECO:0000256" key="7">
    <source>
        <dbReference type="ARBA" id="ARBA00022759"/>
    </source>
</evidence>
<keyword evidence="2" id="KW-0808">Transferase</keyword>
<dbReference type="FunFam" id="3.30.420.10:FF:000219">
    <property type="entry name" value="Putative retroelement"/>
    <property type="match status" value="1"/>
</dbReference>
<reference evidence="18 19" key="1">
    <citation type="submission" date="2024-02" db="EMBL/GenBank/DDBJ databases">
        <title>High-quality chromosome-scale genome assembly of Pensacola bahiagrass (Paspalum notatum Flugge var. saurae).</title>
        <authorList>
            <person name="Vega J.M."/>
            <person name="Podio M."/>
            <person name="Orjuela J."/>
            <person name="Siena L.A."/>
            <person name="Pessino S.C."/>
            <person name="Combes M.C."/>
            <person name="Mariac C."/>
            <person name="Albertini E."/>
            <person name="Pupilli F."/>
            <person name="Ortiz J.P.A."/>
            <person name="Leblanc O."/>
        </authorList>
    </citation>
    <scope>NUCLEOTIDE SEQUENCE [LARGE SCALE GENOMIC DNA]</scope>
    <source>
        <strain evidence="18">R1</strain>
        <tissue evidence="18">Leaf</tissue>
    </source>
</reference>
<proteinExistence type="predicted"/>
<keyword evidence="11" id="KW-0695">RNA-directed DNA polymerase</keyword>
<evidence type="ECO:0000313" key="19">
    <source>
        <dbReference type="Proteomes" id="UP001341281"/>
    </source>
</evidence>
<dbReference type="Pfam" id="PF24626">
    <property type="entry name" value="SH3_Tf2-1"/>
    <property type="match status" value="1"/>
</dbReference>
<keyword evidence="5" id="KW-0479">Metal-binding</keyword>
<dbReference type="FunFam" id="3.30.70.270:FF:000020">
    <property type="entry name" value="Transposon Tf2-6 polyprotein-like Protein"/>
    <property type="match status" value="1"/>
</dbReference>
<dbReference type="Pfam" id="PF17921">
    <property type="entry name" value="Integrase_H2C2"/>
    <property type="match status" value="1"/>
</dbReference>
<dbReference type="PANTHER" id="PTHR37984">
    <property type="entry name" value="PROTEIN CBG26694"/>
    <property type="match status" value="1"/>
</dbReference>
<name>A0AAQ3UFS7_PASNO</name>
<feature type="domain" description="Integrase catalytic" evidence="17">
    <location>
        <begin position="945"/>
        <end position="1107"/>
    </location>
</feature>
<dbReference type="Pfam" id="PF08284">
    <property type="entry name" value="RVP_2"/>
    <property type="match status" value="1"/>
</dbReference>
<evidence type="ECO:0000256" key="1">
    <source>
        <dbReference type="ARBA" id="ARBA00022670"/>
    </source>
</evidence>
<evidence type="ECO:0000256" key="3">
    <source>
        <dbReference type="ARBA" id="ARBA00022695"/>
    </source>
</evidence>
<dbReference type="Gene3D" id="3.30.420.10">
    <property type="entry name" value="Ribonuclease H-like superfamily/Ribonuclease H"/>
    <property type="match status" value="2"/>
</dbReference>
<dbReference type="GO" id="GO:0004190">
    <property type="term" value="F:aspartic-type endopeptidase activity"/>
    <property type="evidence" value="ECO:0007669"/>
    <property type="project" value="UniProtKB-KW"/>
</dbReference>
<keyword evidence="9" id="KW-0460">Magnesium</keyword>
<dbReference type="PROSITE" id="PS50994">
    <property type="entry name" value="INTEGRASE"/>
    <property type="match status" value="2"/>
</dbReference>
<dbReference type="InterPro" id="IPR036397">
    <property type="entry name" value="RNaseH_sf"/>
</dbReference>
<keyword evidence="14" id="KW-0233">DNA recombination</keyword>
<keyword evidence="3" id="KW-0548">Nucleotidyltransferase</keyword>
<keyword evidence="7" id="KW-0255">Endonuclease</keyword>
<evidence type="ECO:0000259" key="17">
    <source>
        <dbReference type="PROSITE" id="PS50994"/>
    </source>
</evidence>
<dbReference type="GO" id="GO:0006310">
    <property type="term" value="P:DNA recombination"/>
    <property type="evidence" value="ECO:0007669"/>
    <property type="project" value="UniProtKB-KW"/>
</dbReference>
<evidence type="ECO:0000256" key="2">
    <source>
        <dbReference type="ARBA" id="ARBA00022679"/>
    </source>
</evidence>
<dbReference type="InterPro" id="IPR041588">
    <property type="entry name" value="Integrase_H2C2"/>
</dbReference>
<dbReference type="PANTHER" id="PTHR37984:SF5">
    <property type="entry name" value="PROTEIN NYNRIN-LIKE"/>
    <property type="match status" value="1"/>
</dbReference>
<evidence type="ECO:0000313" key="18">
    <source>
        <dbReference type="EMBL" id="WVZ89345.1"/>
    </source>
</evidence>
<evidence type="ECO:0000256" key="6">
    <source>
        <dbReference type="ARBA" id="ARBA00022750"/>
    </source>
</evidence>
<dbReference type="GO" id="GO:0003964">
    <property type="term" value="F:RNA-directed DNA polymerase activity"/>
    <property type="evidence" value="ECO:0007669"/>
    <property type="project" value="UniProtKB-KW"/>
</dbReference>
<evidence type="ECO:0000256" key="10">
    <source>
        <dbReference type="ARBA" id="ARBA00022908"/>
    </source>
</evidence>
<dbReference type="Gene3D" id="3.10.10.10">
    <property type="entry name" value="HIV Type 1 Reverse Transcriptase, subunit A, domain 1"/>
    <property type="match status" value="1"/>
</dbReference>
<protein>
    <recommendedName>
        <fullName evidence="17">Integrase catalytic domain-containing protein</fullName>
    </recommendedName>
</protein>
<accession>A0AAQ3UFS7</accession>
<dbReference type="GO" id="GO:0006508">
    <property type="term" value="P:proteolysis"/>
    <property type="evidence" value="ECO:0007669"/>
    <property type="project" value="UniProtKB-KW"/>
</dbReference>
<dbReference type="InterPro" id="IPR041577">
    <property type="entry name" value="RT_RNaseH_2"/>
</dbReference>
<keyword evidence="10" id="KW-0229">DNA integration</keyword>
<gene>
    <name evidence="18" type="ORF">U9M48_035766</name>
</gene>
<sequence>MSTPSTTIDDLAKKMEQIATDLRQTIQQQGDQIKRLSGVVTRLDPAAMGKAAAGDDLDAQSKVESSDVAAAVAAANKAAAAAAEAAAAAASMAAATKRDSSVSPLGALKLLQRMASVDEYCEQFMTLACRDAELSKKQQVQLFIAGLCNPLQIDVSLRSPATLNEAITLARAYEQRLLLPAAPPACSGGCPSYRQQFVSAPAGSSAAGAASSNTVESSTATASAMPNSALGRRRLNQSEMAQRRAVGLCYNCDEKFVYGHKCKKLFILEVAPDDDEEPEHEEQEEQQQDLTISLHALTSIRSTTYQTMQIWVFIGGARLTALLDSGSTHNFINDEVASRLQLPLPCRSKLRVIVGNGDQVACSGMYPGIDATIGCERFVLDCYAMPVGGFDLVLGVNFLGTLGPILWDFGEQTLCFQRADRRILWAGLDRPPKATLQSITAAGDNLLDSLLHQFAAVFAEPNCLPPHCAISHRIRLQPGTAAVAVRPYRYAHIQKDELERQCTDMMHQGVIRPSSSAFSSPALLVRKHDGSWCMCIDYRALNAKTIKDKYPIPVVEELLDELRGAKFFTKLDLRSGYHQVRMHEADIHKTAFRTHQGLFEFLVMPFGLTNSPTTFQALMNTVLRRFLRRFVLVFFDDILIYIPSVAYLGHVISAIGVAMDSDKVQAVPSWPVPKNVRAVRGFLGLAGYYRRFINNYGVIATPLTLLLRKEGLHWTPEAEAAFQELQQALTKAPVLQLPDFSLPFIVECDASGSGFGAVLHQGQGAVAFFSKPIAARHAKLAAYERELIGLVLAVRLWRPYLWGREFMVKTDHRSLKFLLDQRLATIPQHQWASKLIGFDFSVEYKPGHANVVADALSRRDSDELAQCAAIFGPRFSLFDDLRAELDVTDDAHGMGHEGIQKTLHRVRAIFHIPGDRSRVQDHVRACATCQQNKIDQLRPACLLQPLEVPSAVWADIAMDFIEGLPRVHGKTVILTVVDRFSKFAHFIPLSHPYTATTVAKAFFAEIVRLHGIPASIVSDRDTVFTSAFWKELLKLSGVSLNMSTAFHPQSDGQSEVTNKIIAMYLRCLTGDRPRQWLQWLPWAEFCYNSSFQASLGTSPFRVVYGRDLPTVRPFQPDSATLPAVEQQLVDRDEFLAEIRDRLEQAQQYHKAQYDRRHRDVMFSPGQWVWLRLIHRPAASLDVRGRSKLGPRFYGPFKILERIGQVAYRLELLATARIHDVFHVGLLMPYRGPEPTQQSSLPPIHHGRACPVPHQVLRGRLARGQPKVLVQWQGLSAADASWMPLTEFQRLYPSFQLEDELLVQAGRDVMWGKQYGPRPPTSHDYPLRSNPSTNQPPSHLGSNFTGSEFFDFCEQRSINIKYVSVAHPRANGQVERANGMILDALKKKIFDKNEKLAGKWICELPYVVWSLRTHPSKALAGNTPFFMVYGLEAVLLADLQFGAPRLVFKDIAEAEATRIEEIDLLEEERLNSVIQSARYQQILRRYHDRNMRPHSFSIGELVLCRVLKTAGQHKLSPPWEGPYIVTEVTHPGSYRLSQMDGTLIGNSWNIEHLHKFYA</sequence>
<keyword evidence="4" id="KW-0540">Nuclease</keyword>
<keyword evidence="1" id="KW-0645">Protease</keyword>
<evidence type="ECO:0000256" key="14">
    <source>
        <dbReference type="ARBA" id="ARBA00023172"/>
    </source>
</evidence>
<keyword evidence="12" id="KW-0239">DNA-directed DNA polymerase</keyword>
<feature type="domain" description="Integrase catalytic" evidence="17">
    <location>
        <begin position="1340"/>
        <end position="1431"/>
    </location>
</feature>
<dbReference type="FunFam" id="3.10.10.10:FF:000007">
    <property type="entry name" value="Retrovirus-related Pol polyprotein from transposon 17.6-like Protein"/>
    <property type="match status" value="1"/>
</dbReference>
<dbReference type="CDD" id="cd09274">
    <property type="entry name" value="RNase_HI_RT_Ty3"/>
    <property type="match status" value="1"/>
</dbReference>
<evidence type="ECO:0000256" key="9">
    <source>
        <dbReference type="ARBA" id="ARBA00022842"/>
    </source>
</evidence>
<dbReference type="InterPro" id="IPR000477">
    <property type="entry name" value="RT_dom"/>
</dbReference>
<keyword evidence="19" id="KW-1185">Reference proteome</keyword>
<dbReference type="SUPFAM" id="SSF53098">
    <property type="entry name" value="Ribonuclease H-like"/>
    <property type="match status" value="2"/>
</dbReference>
<dbReference type="Pfam" id="PF17919">
    <property type="entry name" value="RT_RNaseH_2"/>
    <property type="match status" value="1"/>
</dbReference>
<dbReference type="InterPro" id="IPR016197">
    <property type="entry name" value="Chromo-like_dom_sf"/>
</dbReference>
<dbReference type="GO" id="GO:0004519">
    <property type="term" value="F:endonuclease activity"/>
    <property type="evidence" value="ECO:0007669"/>
    <property type="project" value="UniProtKB-KW"/>
</dbReference>
<dbReference type="InterPro" id="IPR012337">
    <property type="entry name" value="RNaseH-like_sf"/>
</dbReference>
<evidence type="ECO:0000256" key="4">
    <source>
        <dbReference type="ARBA" id="ARBA00022722"/>
    </source>
</evidence>
<keyword evidence="6" id="KW-0064">Aspartyl protease</keyword>
<keyword evidence="13" id="KW-0238">DNA-binding</keyword>
<dbReference type="InterPro" id="IPR043128">
    <property type="entry name" value="Rev_trsase/Diguanyl_cyclase"/>
</dbReference>
<dbReference type="InterPro" id="IPR001584">
    <property type="entry name" value="Integrase_cat-core"/>
</dbReference>
<dbReference type="EMBL" id="CP144752">
    <property type="protein sequence ID" value="WVZ89345.1"/>
    <property type="molecule type" value="Genomic_DNA"/>
</dbReference>
<dbReference type="CDD" id="cd01647">
    <property type="entry name" value="RT_LTR"/>
    <property type="match status" value="1"/>
</dbReference>